<feature type="compositionally biased region" description="Basic residues" evidence="1">
    <location>
        <begin position="1"/>
        <end position="24"/>
    </location>
</feature>
<keyword evidence="2" id="KW-0456">Lyase</keyword>
<feature type="non-terminal residue" evidence="2">
    <location>
        <position position="35"/>
    </location>
</feature>
<sequence length="35" mass="3899">PRHHRQGLARAGRGHGRDQRRRHPAAAPAGRARLV</sequence>
<reference evidence="2" key="1">
    <citation type="submission" date="2020-02" db="EMBL/GenBank/DDBJ databases">
        <authorList>
            <person name="Meier V. D."/>
        </authorList>
    </citation>
    <scope>NUCLEOTIDE SEQUENCE</scope>
    <source>
        <strain evidence="2">AVDCRST_MAG48</strain>
    </source>
</reference>
<gene>
    <name evidence="2" type="ORF">AVDCRST_MAG48-2556</name>
</gene>
<dbReference type="AlphaFoldDB" id="A0A6J4L180"/>
<proteinExistence type="predicted"/>
<dbReference type="EMBL" id="CADCTS010000367">
    <property type="protein sequence ID" value="CAA9319570.1"/>
    <property type="molecule type" value="Genomic_DNA"/>
</dbReference>
<accession>A0A6J4L180</accession>
<organism evidence="2">
    <name type="scientific">uncultured Friedmanniella sp</name>
    <dbReference type="NCBI Taxonomy" id="335381"/>
    <lineage>
        <taxon>Bacteria</taxon>
        <taxon>Bacillati</taxon>
        <taxon>Actinomycetota</taxon>
        <taxon>Actinomycetes</taxon>
        <taxon>Propionibacteriales</taxon>
        <taxon>Nocardioidaceae</taxon>
        <taxon>Friedmanniella</taxon>
        <taxon>environmental samples</taxon>
    </lineage>
</organism>
<feature type="region of interest" description="Disordered" evidence="1">
    <location>
        <begin position="1"/>
        <end position="35"/>
    </location>
</feature>
<dbReference type="GO" id="GO:0036381">
    <property type="term" value="F:pyridoxal 5'-phosphate synthase (glutamine hydrolysing) activity"/>
    <property type="evidence" value="ECO:0007669"/>
    <property type="project" value="UniProtKB-EC"/>
</dbReference>
<protein>
    <submittedName>
        <fullName evidence="2">Pyridoxal 5'-phosphate synthase (Glutamine hydrolyzing), synthase subunit</fullName>
        <ecNumber evidence="2">4.3.3.6</ecNumber>
    </submittedName>
</protein>
<evidence type="ECO:0000313" key="2">
    <source>
        <dbReference type="EMBL" id="CAA9319570.1"/>
    </source>
</evidence>
<feature type="compositionally biased region" description="Low complexity" evidence="1">
    <location>
        <begin position="25"/>
        <end position="35"/>
    </location>
</feature>
<dbReference type="EC" id="4.3.3.6" evidence="2"/>
<evidence type="ECO:0000256" key="1">
    <source>
        <dbReference type="SAM" id="MobiDB-lite"/>
    </source>
</evidence>
<name>A0A6J4L180_9ACTN</name>
<feature type="non-terminal residue" evidence="2">
    <location>
        <position position="1"/>
    </location>
</feature>